<name>A0A8H3FLK8_9LECA</name>
<evidence type="ECO:0000259" key="1">
    <source>
        <dbReference type="Pfam" id="PF00149"/>
    </source>
</evidence>
<dbReference type="InterPro" id="IPR029052">
    <property type="entry name" value="Metallo-depent_PP-like"/>
</dbReference>
<accession>A0A8H3FLK8</accession>
<dbReference type="PANTHER" id="PTHR12905">
    <property type="entry name" value="METALLOPHOSPHOESTERASE"/>
    <property type="match status" value="1"/>
</dbReference>
<proteinExistence type="predicted"/>
<comment type="caution">
    <text evidence="2">The sequence shown here is derived from an EMBL/GenBank/DDBJ whole genome shotgun (WGS) entry which is preliminary data.</text>
</comment>
<dbReference type="AlphaFoldDB" id="A0A8H3FLK8"/>
<dbReference type="PANTHER" id="PTHR12905:SF0">
    <property type="entry name" value="CALCINEURIN-LIKE PHOSPHOESTERASE DOMAIN-CONTAINING PROTEIN"/>
    <property type="match status" value="1"/>
</dbReference>
<sequence>MAGHSIIATRFLVISDTHNLEFGDTADTSQPLQLPTPKVDVLLHCGDLTQVGGVSSFKKALKMLASIDAELKLVIPGNHDLELDKPYWEAQCDHNGTPEDLEDYDLAMKAMTGPLADEAGVNFMSEGTHLFTLKSGAVFTIYVSPYTPAFCDWAFAYEHNKDRFNGPQQAAYGVTSIATNPMPDGVDIVMTHGPPKGILDWCPQGNVVCDNLLQAVRRVNR</sequence>
<evidence type="ECO:0000313" key="3">
    <source>
        <dbReference type="Proteomes" id="UP000664203"/>
    </source>
</evidence>
<protein>
    <recommendedName>
        <fullName evidence="1">Calcineurin-like phosphoesterase domain-containing protein</fullName>
    </recommendedName>
</protein>
<dbReference type="Gene3D" id="3.60.21.10">
    <property type="match status" value="1"/>
</dbReference>
<dbReference type="InterPro" id="IPR004843">
    <property type="entry name" value="Calcineurin-like_PHP"/>
</dbReference>
<dbReference type="EMBL" id="CAJPDR010000181">
    <property type="protein sequence ID" value="CAF9924103.1"/>
    <property type="molecule type" value="Genomic_DNA"/>
</dbReference>
<dbReference type="Proteomes" id="UP000664203">
    <property type="component" value="Unassembled WGS sequence"/>
</dbReference>
<feature type="domain" description="Calcineurin-like phosphoesterase" evidence="1">
    <location>
        <begin position="10"/>
        <end position="204"/>
    </location>
</feature>
<dbReference type="GO" id="GO:0016787">
    <property type="term" value="F:hydrolase activity"/>
    <property type="evidence" value="ECO:0007669"/>
    <property type="project" value="InterPro"/>
</dbReference>
<organism evidence="2 3">
    <name type="scientific">Alectoria fallacina</name>
    <dbReference type="NCBI Taxonomy" id="1903189"/>
    <lineage>
        <taxon>Eukaryota</taxon>
        <taxon>Fungi</taxon>
        <taxon>Dikarya</taxon>
        <taxon>Ascomycota</taxon>
        <taxon>Pezizomycotina</taxon>
        <taxon>Lecanoromycetes</taxon>
        <taxon>OSLEUM clade</taxon>
        <taxon>Lecanoromycetidae</taxon>
        <taxon>Lecanorales</taxon>
        <taxon>Lecanorineae</taxon>
        <taxon>Parmeliaceae</taxon>
        <taxon>Alectoria</taxon>
    </lineage>
</organism>
<gene>
    <name evidence="2" type="ORF">ALECFALPRED_002683</name>
</gene>
<keyword evidence="3" id="KW-1185">Reference proteome</keyword>
<evidence type="ECO:0000313" key="2">
    <source>
        <dbReference type="EMBL" id="CAF9924103.1"/>
    </source>
</evidence>
<dbReference type="InterPro" id="IPR051693">
    <property type="entry name" value="UPF0046_metallophosphoest"/>
</dbReference>
<dbReference type="OrthoDB" id="630188at2759"/>
<reference evidence="2" key="1">
    <citation type="submission" date="2021-03" db="EMBL/GenBank/DDBJ databases">
        <authorList>
            <person name="Tagirdzhanova G."/>
        </authorList>
    </citation>
    <scope>NUCLEOTIDE SEQUENCE</scope>
</reference>
<dbReference type="Pfam" id="PF00149">
    <property type="entry name" value="Metallophos"/>
    <property type="match status" value="1"/>
</dbReference>
<dbReference type="SUPFAM" id="SSF56300">
    <property type="entry name" value="Metallo-dependent phosphatases"/>
    <property type="match status" value="1"/>
</dbReference>